<feature type="transmembrane region" description="Helical" evidence="9">
    <location>
        <begin position="437"/>
        <end position="455"/>
    </location>
</feature>
<feature type="transmembrane region" description="Helical" evidence="9">
    <location>
        <begin position="386"/>
        <end position="417"/>
    </location>
</feature>
<accession>A0A1X7L354</accession>
<organism evidence="10 11">
    <name type="scientific">Agreia pratensis</name>
    <dbReference type="NCBI Taxonomy" id="150121"/>
    <lineage>
        <taxon>Bacteria</taxon>
        <taxon>Bacillati</taxon>
        <taxon>Actinomycetota</taxon>
        <taxon>Actinomycetes</taxon>
        <taxon>Micrococcales</taxon>
        <taxon>Microbacteriaceae</taxon>
        <taxon>Agreia</taxon>
    </lineage>
</organism>
<dbReference type="InterPro" id="IPR018584">
    <property type="entry name" value="GT87"/>
</dbReference>
<evidence type="ECO:0000256" key="9">
    <source>
        <dbReference type="SAM" id="Phobius"/>
    </source>
</evidence>
<feature type="transmembrane region" description="Helical" evidence="9">
    <location>
        <begin position="60"/>
        <end position="79"/>
    </location>
</feature>
<keyword evidence="4 9" id="KW-0812">Transmembrane</keyword>
<evidence type="ECO:0000313" key="11">
    <source>
        <dbReference type="Proteomes" id="UP000193244"/>
    </source>
</evidence>
<keyword evidence="5 9" id="KW-1133">Transmembrane helix</keyword>
<evidence type="ECO:0000256" key="4">
    <source>
        <dbReference type="ARBA" id="ARBA00022692"/>
    </source>
</evidence>
<evidence type="ECO:0000256" key="6">
    <source>
        <dbReference type="ARBA" id="ARBA00023136"/>
    </source>
</evidence>
<keyword evidence="6 9" id="KW-0472">Membrane</keyword>
<feature type="transmembrane region" description="Helical" evidence="9">
    <location>
        <begin position="272"/>
        <end position="291"/>
    </location>
</feature>
<evidence type="ECO:0000256" key="3">
    <source>
        <dbReference type="ARBA" id="ARBA00022679"/>
    </source>
</evidence>
<dbReference type="OrthoDB" id="3362857at2"/>
<dbReference type="EMBL" id="FXAY01000007">
    <property type="protein sequence ID" value="SMG47853.1"/>
    <property type="molecule type" value="Genomic_DNA"/>
</dbReference>
<dbReference type="Proteomes" id="UP000193244">
    <property type="component" value="Unassembled WGS sequence"/>
</dbReference>
<keyword evidence="3" id="KW-0808">Transferase</keyword>
<feature type="transmembrane region" description="Helical" evidence="9">
    <location>
        <begin position="201"/>
        <end position="222"/>
    </location>
</feature>
<gene>
    <name evidence="10" type="ORF">SAMN06296010_3211</name>
</gene>
<comment type="similarity">
    <text evidence="7">Belongs to the glycosyltransferase 87 family.</text>
</comment>
<evidence type="ECO:0000256" key="1">
    <source>
        <dbReference type="ARBA" id="ARBA00004651"/>
    </source>
</evidence>
<comment type="subcellular location">
    <subcellularLocation>
        <location evidence="1">Cell membrane</location>
        <topology evidence="1">Multi-pass membrane protein</topology>
    </subcellularLocation>
</comment>
<dbReference type="GO" id="GO:0005886">
    <property type="term" value="C:plasma membrane"/>
    <property type="evidence" value="ECO:0007669"/>
    <property type="project" value="UniProtKB-SubCell"/>
</dbReference>
<name>A0A1X7L354_9MICO</name>
<reference evidence="11" key="1">
    <citation type="submission" date="2017-04" db="EMBL/GenBank/DDBJ databases">
        <authorList>
            <person name="Varghese N."/>
            <person name="Submissions S."/>
        </authorList>
    </citation>
    <scope>NUCLEOTIDE SEQUENCE [LARGE SCALE GENOMIC DNA]</scope>
    <source>
        <strain evidence="11">VKM Ac-2510</strain>
    </source>
</reference>
<keyword evidence="2" id="KW-1003">Cell membrane</keyword>
<protein>
    <recommendedName>
        <fullName evidence="12">DUF2029 domain-containing protein</fullName>
    </recommendedName>
</protein>
<sequence length="489" mass="52071">MRTVLTLAATAAIAAAIGFATTQLQLFTRADAPAFIVVIGAAWIFFALAFLALRKVPARHVTAVIIAGSLAIGGAALLGPPNTSTDSARYAWDGIVTNAGVSPYAHIPVADSIKELRPDWLFPTPAGTAVADSAAAGKNDVDHDADCPGVGNRYNDTKSSPSRELLCTAINRPHDPTIYPPMAELYFASVRWFVDPSVQYWPFQVGGLLISLGITWMLLVALRRRGMDPRWAALWAWCPLVATEAVTNSHVDVLGVALALAASLLVASGRRVWGGIALGAAIATKLIPVIVAPPLLKKRPLTLILVSVATFAALYVPYVLSSGIKVLGYLPGYLSEEGYEDGTSFALLSTILPGKSAVIVAAALIAVIAGLTWWRASPTSPWLPQLVLIGSILIIVSPRYPWYALLLIPFIVLSQHWEWFAVALALTVRLFVPTVDVMRGGLALATLIVVAAWFYRQRLARGGGGLHLPGRGQPSTRPDASGRIQEVSS</sequence>
<feature type="transmembrane region" description="Helical" evidence="9">
    <location>
        <begin position="303"/>
        <end position="324"/>
    </location>
</feature>
<feature type="transmembrane region" description="Helical" evidence="9">
    <location>
        <begin position="34"/>
        <end position="53"/>
    </location>
</feature>
<proteinExistence type="inferred from homology"/>
<keyword evidence="11" id="KW-1185">Reference proteome</keyword>
<feature type="region of interest" description="Disordered" evidence="8">
    <location>
        <begin position="466"/>
        <end position="489"/>
    </location>
</feature>
<dbReference type="AlphaFoldDB" id="A0A1X7L354"/>
<feature type="transmembrane region" description="Helical" evidence="9">
    <location>
        <begin position="344"/>
        <end position="374"/>
    </location>
</feature>
<evidence type="ECO:0000256" key="5">
    <source>
        <dbReference type="ARBA" id="ARBA00022989"/>
    </source>
</evidence>
<dbReference type="Pfam" id="PF09594">
    <property type="entry name" value="GT87"/>
    <property type="match status" value="1"/>
</dbReference>
<evidence type="ECO:0008006" key="12">
    <source>
        <dbReference type="Google" id="ProtNLM"/>
    </source>
</evidence>
<dbReference type="RefSeq" id="WP_085487920.1">
    <property type="nucleotide sequence ID" value="NZ_FXAY01000007.1"/>
</dbReference>
<evidence type="ECO:0000256" key="8">
    <source>
        <dbReference type="SAM" id="MobiDB-lite"/>
    </source>
</evidence>
<evidence type="ECO:0000256" key="2">
    <source>
        <dbReference type="ARBA" id="ARBA00022475"/>
    </source>
</evidence>
<evidence type="ECO:0000256" key="7">
    <source>
        <dbReference type="ARBA" id="ARBA00024033"/>
    </source>
</evidence>
<dbReference type="GO" id="GO:0016758">
    <property type="term" value="F:hexosyltransferase activity"/>
    <property type="evidence" value="ECO:0007669"/>
    <property type="project" value="InterPro"/>
</dbReference>
<evidence type="ECO:0000313" key="10">
    <source>
        <dbReference type="EMBL" id="SMG47853.1"/>
    </source>
</evidence>
<dbReference type="STRING" id="150121.SAMN06296010_3211"/>